<dbReference type="SMART" id="SM00240">
    <property type="entry name" value="FHA"/>
    <property type="match status" value="1"/>
</dbReference>
<comment type="subcellular location">
    <subcellularLocation>
        <location evidence="1 6">Nucleus</location>
    </subcellularLocation>
</comment>
<dbReference type="SMART" id="SM00339">
    <property type="entry name" value="FH"/>
    <property type="match status" value="1"/>
</dbReference>
<dbReference type="InterPro" id="IPR000253">
    <property type="entry name" value="FHA_dom"/>
</dbReference>
<dbReference type="EMBL" id="JALJAT010000006">
    <property type="protein sequence ID" value="KAK4468540.1"/>
    <property type="molecule type" value="Genomic_DNA"/>
</dbReference>
<feature type="region of interest" description="Disordered" evidence="7">
    <location>
        <begin position="524"/>
        <end position="593"/>
    </location>
</feature>
<feature type="compositionally biased region" description="Low complexity" evidence="7">
    <location>
        <begin position="576"/>
        <end position="592"/>
    </location>
</feature>
<dbReference type="GO" id="GO:0003700">
    <property type="term" value="F:DNA-binding transcription factor activity"/>
    <property type="evidence" value="ECO:0007669"/>
    <property type="project" value="InterPro"/>
</dbReference>
<evidence type="ECO:0000256" key="5">
    <source>
        <dbReference type="ARBA" id="ARBA00023242"/>
    </source>
</evidence>
<evidence type="ECO:0000313" key="10">
    <source>
        <dbReference type="EMBL" id="KAK4468540.1"/>
    </source>
</evidence>
<dbReference type="InterPro" id="IPR018122">
    <property type="entry name" value="TF_fork_head_CS_1"/>
</dbReference>
<dbReference type="PANTHER" id="PTHR45881:SF6">
    <property type="entry name" value="FORK-HEAD DOMAIN-CONTAINING PROTEIN"/>
    <property type="match status" value="1"/>
</dbReference>
<dbReference type="PRINTS" id="PR00053">
    <property type="entry name" value="FORKHEAD"/>
</dbReference>
<evidence type="ECO:0008006" key="12">
    <source>
        <dbReference type="Google" id="ProtNLM"/>
    </source>
</evidence>
<dbReference type="InterPro" id="IPR001766">
    <property type="entry name" value="Fork_head_dom"/>
</dbReference>
<proteinExistence type="predicted"/>
<dbReference type="FunFam" id="1.10.10.10:FF:000030">
    <property type="entry name" value="Forkhead box protein K2"/>
    <property type="match status" value="1"/>
</dbReference>
<feature type="domain" description="FHA" evidence="8">
    <location>
        <begin position="25"/>
        <end position="76"/>
    </location>
</feature>
<dbReference type="InterPro" id="IPR036390">
    <property type="entry name" value="WH_DNA-bd_sf"/>
</dbReference>
<dbReference type="Proteomes" id="UP001292079">
    <property type="component" value="Unassembled WGS sequence"/>
</dbReference>
<dbReference type="Pfam" id="PF00250">
    <property type="entry name" value="Forkhead"/>
    <property type="match status" value="1"/>
</dbReference>
<dbReference type="PROSITE" id="PS50006">
    <property type="entry name" value="FHA_DOMAIN"/>
    <property type="match status" value="1"/>
</dbReference>
<keyword evidence="4" id="KW-0804">Transcription</keyword>
<feature type="compositionally biased region" description="Acidic residues" evidence="7">
    <location>
        <begin position="555"/>
        <end position="565"/>
    </location>
</feature>
<sequence length="953" mass="105605">MIDNKRLSTKVTGPSCTVVSDKAVVTVGRKSQIPVDVCLDDSECVSRKHLEIHRKNKDIYLRCLSKNGIFVDGSFHMGRPEFVLLADGCKLRFPSTNIVIIVEVVELEPFCHPKKRASLRSSLDHTSQDELALSSDQKYRNMTKPLISPILKPKGFEESSNSSVLCEPEGCKTAPKEGIAVSYDKPNFNKQNSVPASPLCNLQDVAEPNCALLPIEPLFIQTDHNFNVPAIRAATTVLQNFIQNDTKPKSSNMDDSGSLFKDGTSCMAAKMNQIARLFAFNSLAQLSEFDAHKGSTTALPDLIDTSFNQLCDSKSNELNYSAFDNSLSDLIKNPFPTSNTPQPSNMKNSNLIEQTNTLTVDDDLDDTIDSGAVAIHQDVTTYCNSNRDSVDDDNNSHNDCDNQVNDLNVNQLAANLASTTSIDRGSAFRKPPYSYAQLIIQAIASAPNQRLTLADIYAHISKTFPYYKPHEKGWQNSIRHNLSLNRYFIRVPRSHSEPGKGAFWQLDPYCETCLISQAFRKRRQTSSKSSSSSADLNNNNTNNIDDNNDPHNQCDGDEDDDDNVEREDRNGEQGCVDDNNNNNNNTVDDSNSAFPLTGISQHYNHQSMQMSANINNHLLNNMTPYFSNNGTNNSSTTSLSPNPQCIFEQANYSKQQQNHQPQHLPSLFHPDSLCMSNSPSSIILPSNEHRQSEPSTASHDSCGSSTACGDWNLQTTPTRSMILSHDLDTAALLANNNPNVNSYFKQILNNGNILDPFKKISPNLTKLSILSDFNNLSFTLPTSYTNCWEFNSQELLRLSNIGGCGNLSTAAFHGSCQLSDREFQKNSLSSLAAQLIQANQNLNSLTLSSTDQSTVHIKDENIRNFEHKEYLSTTATSDSPTDLSATTNISDYAQNNRKHRYTDQSSSTSPISISSALSPPFWASKCFRSPEDKLELIAKNHFLVNSAFYAMQS</sequence>
<keyword evidence="3 6" id="KW-0238">DNA-binding</keyword>
<feature type="compositionally biased region" description="Polar residues" evidence="7">
    <location>
        <begin position="693"/>
        <end position="704"/>
    </location>
</feature>
<evidence type="ECO:0000259" key="8">
    <source>
        <dbReference type="PROSITE" id="PS50006"/>
    </source>
</evidence>
<dbReference type="GO" id="GO:0006357">
    <property type="term" value="P:regulation of transcription by RNA polymerase II"/>
    <property type="evidence" value="ECO:0007669"/>
    <property type="project" value="UniProtKB-ARBA"/>
</dbReference>
<protein>
    <recommendedName>
        <fullName evidence="12">Forkhead box protein K2</fullName>
    </recommendedName>
</protein>
<evidence type="ECO:0000256" key="3">
    <source>
        <dbReference type="ARBA" id="ARBA00023125"/>
    </source>
</evidence>
<evidence type="ECO:0000259" key="9">
    <source>
        <dbReference type="PROSITE" id="PS50039"/>
    </source>
</evidence>
<dbReference type="Gene3D" id="1.10.10.10">
    <property type="entry name" value="Winged helix-like DNA-binding domain superfamily/Winged helix DNA-binding domain"/>
    <property type="match status" value="1"/>
</dbReference>
<evidence type="ECO:0000256" key="4">
    <source>
        <dbReference type="ARBA" id="ARBA00023163"/>
    </source>
</evidence>
<dbReference type="GO" id="GO:0005634">
    <property type="term" value="C:nucleus"/>
    <property type="evidence" value="ECO:0007669"/>
    <property type="project" value="UniProtKB-SubCell"/>
</dbReference>
<evidence type="ECO:0000256" key="7">
    <source>
        <dbReference type="SAM" id="MobiDB-lite"/>
    </source>
</evidence>
<dbReference type="PROSITE" id="PS00658">
    <property type="entry name" value="FORK_HEAD_2"/>
    <property type="match status" value="1"/>
</dbReference>
<dbReference type="SUPFAM" id="SSF49879">
    <property type="entry name" value="SMAD/FHA domain"/>
    <property type="match status" value="1"/>
</dbReference>
<dbReference type="Gene3D" id="2.60.200.20">
    <property type="match status" value="1"/>
</dbReference>
<dbReference type="PROSITE" id="PS50039">
    <property type="entry name" value="FORK_HEAD_3"/>
    <property type="match status" value="1"/>
</dbReference>
<reference evidence="10" key="2">
    <citation type="journal article" date="2023" name="Infect Dis Poverty">
        <title>Chromosome-scale genome of the human blood fluke Schistosoma mekongi and its implications for public health.</title>
        <authorList>
            <person name="Zhou M."/>
            <person name="Xu L."/>
            <person name="Xu D."/>
            <person name="Chen W."/>
            <person name="Khan J."/>
            <person name="Hu Y."/>
            <person name="Huang H."/>
            <person name="Wei H."/>
            <person name="Zhang Y."/>
            <person name="Chusongsang P."/>
            <person name="Tanasarnprasert K."/>
            <person name="Hu X."/>
            <person name="Limpanont Y."/>
            <person name="Lv Z."/>
        </authorList>
    </citation>
    <scope>NUCLEOTIDE SEQUENCE</scope>
    <source>
        <strain evidence="10">LV_2022a</strain>
    </source>
</reference>
<evidence type="ECO:0000256" key="1">
    <source>
        <dbReference type="ARBA" id="ARBA00004123"/>
    </source>
</evidence>
<dbReference type="GO" id="GO:0045893">
    <property type="term" value="P:positive regulation of DNA-templated transcription"/>
    <property type="evidence" value="ECO:0007669"/>
    <property type="project" value="UniProtKB-ARBA"/>
</dbReference>
<dbReference type="InterPro" id="IPR008984">
    <property type="entry name" value="SMAD_FHA_dom_sf"/>
</dbReference>
<feature type="DNA-binding region" description="Fork-head" evidence="6">
    <location>
        <begin position="430"/>
        <end position="524"/>
    </location>
</feature>
<dbReference type="InterPro" id="IPR030456">
    <property type="entry name" value="TF_fork_head_CS_2"/>
</dbReference>
<dbReference type="GO" id="GO:0043565">
    <property type="term" value="F:sequence-specific DNA binding"/>
    <property type="evidence" value="ECO:0007669"/>
    <property type="project" value="InterPro"/>
</dbReference>
<comment type="caution">
    <text evidence="10">The sequence shown here is derived from an EMBL/GenBank/DDBJ whole genome shotgun (WGS) entry which is preliminary data.</text>
</comment>
<dbReference type="Pfam" id="PF00498">
    <property type="entry name" value="FHA"/>
    <property type="match status" value="1"/>
</dbReference>
<dbReference type="PROSITE" id="PS00657">
    <property type="entry name" value="FORK_HEAD_1"/>
    <property type="match status" value="1"/>
</dbReference>
<keyword evidence="2" id="KW-0805">Transcription regulation</keyword>
<dbReference type="InterPro" id="IPR036388">
    <property type="entry name" value="WH-like_DNA-bd_sf"/>
</dbReference>
<keyword evidence="11" id="KW-1185">Reference proteome</keyword>
<dbReference type="SUPFAM" id="SSF46785">
    <property type="entry name" value="Winged helix' DNA-binding domain"/>
    <property type="match status" value="1"/>
</dbReference>
<keyword evidence="5 6" id="KW-0539">Nucleus</keyword>
<evidence type="ECO:0000256" key="6">
    <source>
        <dbReference type="PROSITE-ProRule" id="PRU00089"/>
    </source>
</evidence>
<feature type="domain" description="Fork-head" evidence="9">
    <location>
        <begin position="430"/>
        <end position="524"/>
    </location>
</feature>
<name>A0AAE1Z7J0_SCHME</name>
<dbReference type="AlphaFoldDB" id="A0AAE1Z7J0"/>
<organism evidence="10 11">
    <name type="scientific">Schistosoma mekongi</name>
    <name type="common">Parasitic worm</name>
    <dbReference type="NCBI Taxonomy" id="38744"/>
    <lineage>
        <taxon>Eukaryota</taxon>
        <taxon>Metazoa</taxon>
        <taxon>Spiralia</taxon>
        <taxon>Lophotrochozoa</taxon>
        <taxon>Platyhelminthes</taxon>
        <taxon>Trematoda</taxon>
        <taxon>Digenea</taxon>
        <taxon>Strigeidida</taxon>
        <taxon>Schistosomatoidea</taxon>
        <taxon>Schistosomatidae</taxon>
        <taxon>Schistosoma</taxon>
    </lineage>
</organism>
<feature type="region of interest" description="Disordered" evidence="7">
    <location>
        <begin position="679"/>
        <end position="704"/>
    </location>
</feature>
<accession>A0AAE1Z7J0</accession>
<dbReference type="PANTHER" id="PTHR45881">
    <property type="entry name" value="CHECKPOINT SUPPRESSOR 1-LIKE, ISOFORM A-RELATED"/>
    <property type="match status" value="1"/>
</dbReference>
<reference evidence="10" key="1">
    <citation type="submission" date="2022-04" db="EMBL/GenBank/DDBJ databases">
        <authorList>
            <person name="Xu L."/>
            <person name="Lv Z."/>
        </authorList>
    </citation>
    <scope>NUCLEOTIDE SEQUENCE</scope>
    <source>
        <strain evidence="10">LV_2022a</strain>
    </source>
</reference>
<feature type="compositionally biased region" description="Low complexity" evidence="7">
    <location>
        <begin position="526"/>
        <end position="545"/>
    </location>
</feature>
<gene>
    <name evidence="10" type="ORF">MN116_007737</name>
</gene>
<evidence type="ECO:0000256" key="2">
    <source>
        <dbReference type="ARBA" id="ARBA00023015"/>
    </source>
</evidence>
<evidence type="ECO:0000313" key="11">
    <source>
        <dbReference type="Proteomes" id="UP001292079"/>
    </source>
</evidence>